<sequence length="119" mass="13821">MFHVPEENRITHGKLGTPKDSGNNGLFMVESVKRKQNLRCVVSDGGGWEHVSVSLPDRTPIWMEMCVVKDLFWDEEDVVVQFHPKKSEYVNAHPYCLHMWRWKNRMFPTPPAVMTGPKL</sequence>
<gene>
    <name evidence="2" type="ORF">S01H1_59887</name>
</gene>
<evidence type="ECO:0000259" key="1">
    <source>
        <dbReference type="Pfam" id="PF24746"/>
    </source>
</evidence>
<evidence type="ECO:0000313" key="2">
    <source>
        <dbReference type="EMBL" id="GAG16269.1"/>
    </source>
</evidence>
<dbReference type="InterPro" id="IPR056111">
    <property type="entry name" value="DUF7694"/>
</dbReference>
<organism evidence="2">
    <name type="scientific">marine sediment metagenome</name>
    <dbReference type="NCBI Taxonomy" id="412755"/>
    <lineage>
        <taxon>unclassified sequences</taxon>
        <taxon>metagenomes</taxon>
        <taxon>ecological metagenomes</taxon>
    </lineage>
</organism>
<dbReference type="AlphaFoldDB" id="X0VDM5"/>
<protein>
    <recommendedName>
        <fullName evidence="1">DUF7694 domain-containing protein</fullName>
    </recommendedName>
</protein>
<dbReference type="Pfam" id="PF24746">
    <property type="entry name" value="DUF7694"/>
    <property type="match status" value="1"/>
</dbReference>
<feature type="domain" description="DUF7694" evidence="1">
    <location>
        <begin position="41"/>
        <end position="103"/>
    </location>
</feature>
<dbReference type="EMBL" id="BARS01039196">
    <property type="protein sequence ID" value="GAG16269.1"/>
    <property type="molecule type" value="Genomic_DNA"/>
</dbReference>
<proteinExistence type="predicted"/>
<accession>X0VDM5</accession>
<name>X0VDM5_9ZZZZ</name>
<reference evidence="2" key="1">
    <citation type="journal article" date="2014" name="Front. Microbiol.">
        <title>High frequency of phylogenetically diverse reductive dehalogenase-homologous genes in deep subseafloor sedimentary metagenomes.</title>
        <authorList>
            <person name="Kawai M."/>
            <person name="Futagami T."/>
            <person name="Toyoda A."/>
            <person name="Takaki Y."/>
            <person name="Nishi S."/>
            <person name="Hori S."/>
            <person name="Arai W."/>
            <person name="Tsubouchi T."/>
            <person name="Morono Y."/>
            <person name="Uchiyama I."/>
            <person name="Ito T."/>
            <person name="Fujiyama A."/>
            <person name="Inagaki F."/>
            <person name="Takami H."/>
        </authorList>
    </citation>
    <scope>NUCLEOTIDE SEQUENCE</scope>
    <source>
        <strain evidence="2">Expedition CK06-06</strain>
    </source>
</reference>
<comment type="caution">
    <text evidence="2">The sequence shown here is derived from an EMBL/GenBank/DDBJ whole genome shotgun (WGS) entry which is preliminary data.</text>
</comment>